<dbReference type="GO" id="GO:0000172">
    <property type="term" value="C:ribonuclease MRP complex"/>
    <property type="evidence" value="ECO:0007669"/>
    <property type="project" value="TreeGrafter"/>
</dbReference>
<comment type="caution">
    <text evidence="10">The sequence shown here is derived from an EMBL/GenBank/DDBJ whole genome shotgun (WGS) entry which is preliminary data.</text>
</comment>
<comment type="similarity">
    <text evidence="3">Belongs to the eukaryotic/archaeal RNase P protein component 2 family.</text>
</comment>
<dbReference type="GO" id="GO:0030681">
    <property type="term" value="C:multimeric ribonuclease P complex"/>
    <property type="evidence" value="ECO:0007669"/>
    <property type="project" value="TreeGrafter"/>
</dbReference>
<dbReference type="GO" id="GO:0001682">
    <property type="term" value="P:tRNA 5'-leader removal"/>
    <property type="evidence" value="ECO:0007669"/>
    <property type="project" value="InterPro"/>
</dbReference>
<dbReference type="EC" id="3.1.26.5" evidence="4"/>
<keyword evidence="5" id="KW-0819">tRNA processing</keyword>
<evidence type="ECO:0000256" key="8">
    <source>
        <dbReference type="ARBA" id="ARBA00044198"/>
    </source>
</evidence>
<keyword evidence="6" id="KW-0378">Hydrolase</keyword>
<dbReference type="GO" id="GO:0000460">
    <property type="term" value="P:maturation of 5.8S rRNA"/>
    <property type="evidence" value="ECO:0007669"/>
    <property type="project" value="UniProtKB-ARBA"/>
</dbReference>
<accession>A0A8S9A452</accession>
<comment type="subcellular location">
    <subcellularLocation>
        <location evidence="2">Nucleus</location>
    </subcellularLocation>
</comment>
<evidence type="ECO:0000256" key="6">
    <source>
        <dbReference type="ARBA" id="ARBA00022801"/>
    </source>
</evidence>
<protein>
    <recommendedName>
        <fullName evidence="8">Ribonuclease P/MRP protein subunit POP5</fullName>
        <ecNumber evidence="4">3.1.26.5</ecNumber>
    </recommendedName>
</protein>
<dbReference type="SUPFAM" id="SSF160350">
    <property type="entry name" value="Rnp2-like"/>
    <property type="match status" value="1"/>
</dbReference>
<sequence length="188" mass="20773">MVRLKDRYLLVNIVYTDLPPGQKGSVPDVLLYNQPTIGELRPQTILKGIRSQVNALFGDCGSGSVERSLQVKYLSTATSTFILRISRAHYRLVWAALTFMDRLPLKDGRPCIFRVVRVSGTIRKVEEEAIRRAKLLVLAAKDEMAGKASPSDALNALFRGGKDSARNLALVNDDHDDAEMDEGEVSDG</sequence>
<dbReference type="Pfam" id="PF01900">
    <property type="entry name" value="RNase_P_Rpp14"/>
    <property type="match status" value="1"/>
</dbReference>
<evidence type="ECO:0000313" key="10">
    <source>
        <dbReference type="EMBL" id="KAA8636719.1"/>
    </source>
</evidence>
<comment type="catalytic activity">
    <reaction evidence="1">
        <text>Endonucleolytic cleavage of RNA, removing 5'-extranucleotides from tRNA precursor.</text>
        <dbReference type="EC" id="3.1.26.5"/>
    </reaction>
</comment>
<dbReference type="InterPro" id="IPR038085">
    <property type="entry name" value="Rnp2-like_sf"/>
</dbReference>
<organism evidence="10 11">
    <name type="scientific">Sordaria macrospora</name>
    <dbReference type="NCBI Taxonomy" id="5147"/>
    <lineage>
        <taxon>Eukaryota</taxon>
        <taxon>Fungi</taxon>
        <taxon>Dikarya</taxon>
        <taxon>Ascomycota</taxon>
        <taxon>Pezizomycotina</taxon>
        <taxon>Sordariomycetes</taxon>
        <taxon>Sordariomycetidae</taxon>
        <taxon>Sordariales</taxon>
        <taxon>Sordariaceae</taxon>
        <taxon>Sordaria</taxon>
    </lineage>
</organism>
<dbReference type="AlphaFoldDB" id="A0A8S9A452"/>
<dbReference type="InterPro" id="IPR002759">
    <property type="entry name" value="Pop5/Rpp14/Rnp2-like"/>
</dbReference>
<dbReference type="Gene3D" id="3.30.70.3250">
    <property type="entry name" value="Ribonuclease P, Pop5 subunit"/>
    <property type="match status" value="1"/>
</dbReference>
<proteinExistence type="inferred from homology"/>
<dbReference type="OMA" id="MQNYLDK"/>
<comment type="function">
    <text evidence="9">Component of ribonuclease P, a protein complex that generates mature tRNA molecules by cleaving their 5'-ends. Also a component of RNase MRP, which cleaves pre-rRNA sequences.</text>
</comment>
<dbReference type="EMBL" id="NMPR01000002">
    <property type="protein sequence ID" value="KAA8636719.1"/>
    <property type="molecule type" value="Genomic_DNA"/>
</dbReference>
<evidence type="ECO:0000256" key="2">
    <source>
        <dbReference type="ARBA" id="ARBA00004123"/>
    </source>
</evidence>
<dbReference type="Proteomes" id="UP000433876">
    <property type="component" value="Unassembled WGS sequence"/>
</dbReference>
<dbReference type="GO" id="GO:0004526">
    <property type="term" value="F:ribonuclease P activity"/>
    <property type="evidence" value="ECO:0007669"/>
    <property type="project" value="UniProtKB-EC"/>
</dbReference>
<evidence type="ECO:0000256" key="9">
    <source>
        <dbReference type="ARBA" id="ARBA00055200"/>
    </source>
</evidence>
<dbReference type="PANTHER" id="PTHR15441">
    <property type="entry name" value="RIBONUCLEASE P PROTEIN SUBUNIT P14"/>
    <property type="match status" value="1"/>
</dbReference>
<evidence type="ECO:0000256" key="3">
    <source>
        <dbReference type="ARBA" id="ARBA00010800"/>
    </source>
</evidence>
<dbReference type="VEuPathDB" id="FungiDB:SMAC_04764"/>
<gene>
    <name evidence="10" type="ORF">SMACR_04764</name>
</gene>
<evidence type="ECO:0000256" key="1">
    <source>
        <dbReference type="ARBA" id="ARBA00000928"/>
    </source>
</evidence>
<dbReference type="GO" id="GO:0033204">
    <property type="term" value="F:ribonuclease P RNA binding"/>
    <property type="evidence" value="ECO:0007669"/>
    <property type="project" value="TreeGrafter"/>
</dbReference>
<dbReference type="PANTHER" id="PTHR15441:SF2">
    <property type="entry name" value="RIBONUCLEASE P_MRP PROTEIN SUBUNIT POP5"/>
    <property type="match status" value="1"/>
</dbReference>
<evidence type="ECO:0000256" key="4">
    <source>
        <dbReference type="ARBA" id="ARBA00012179"/>
    </source>
</evidence>
<evidence type="ECO:0000313" key="11">
    <source>
        <dbReference type="Proteomes" id="UP000433876"/>
    </source>
</evidence>
<evidence type="ECO:0000256" key="7">
    <source>
        <dbReference type="ARBA" id="ARBA00023242"/>
    </source>
</evidence>
<reference evidence="10 11" key="1">
    <citation type="submission" date="2017-07" db="EMBL/GenBank/DDBJ databases">
        <title>Genome sequence of the Sordaria macrospora wild type strain R19027.</title>
        <authorList>
            <person name="Nowrousian M."/>
            <person name="Teichert I."/>
            <person name="Kueck U."/>
        </authorList>
    </citation>
    <scope>NUCLEOTIDE SEQUENCE [LARGE SCALE GENOMIC DNA]</scope>
    <source>
        <strain evidence="10 11">R19027</strain>
        <tissue evidence="10">Mycelium</tissue>
    </source>
</reference>
<keyword evidence="7" id="KW-0539">Nucleus</keyword>
<dbReference type="FunFam" id="3.30.70.3250:FF:000004">
    <property type="entry name" value="Ribonuclease P/MRP protein subunit POP5"/>
    <property type="match status" value="1"/>
</dbReference>
<name>A0A8S9A452_SORMA</name>
<dbReference type="GO" id="GO:0005730">
    <property type="term" value="C:nucleolus"/>
    <property type="evidence" value="ECO:0007669"/>
    <property type="project" value="TreeGrafter"/>
</dbReference>
<evidence type="ECO:0000256" key="5">
    <source>
        <dbReference type="ARBA" id="ARBA00022694"/>
    </source>
</evidence>